<accession>A0ABX7PWZ8</accession>
<sequence length="306" mass="33295">MAMKPVEVLAVGHSCYDLSFFVEKDPHSDEKTMASDLVLCGGGPAANAAVAVSRLGGSAAFCGYVGCDLFGELIHREFRDEGVDTALLVKKMYPTPVACCLVKPDGQRAVVNYRKRTPPLNPAEVDFSFYHPQVLLFDGHEPAVSLEFIKFAKERGIVTVLDGGSLHEGTLLLAPQVDYVVASEKFTRELTSKNDPQATFEEASKLYPHFIVTLGEKGLLWSCRGQKGMMKSLPIIPVDTNGAGDVFHGAFCLGLARGMDWDSLLLFATVSAGLSCTRKGARTSFPKKEELEAKLKEVKLEDLLSF</sequence>
<proteinExistence type="predicted"/>
<evidence type="ECO:0000259" key="3">
    <source>
        <dbReference type="Pfam" id="PF00294"/>
    </source>
</evidence>
<keyword evidence="5" id="KW-1185">Reference proteome</keyword>
<protein>
    <submittedName>
        <fullName evidence="4">Carbohydrate kinase</fullName>
    </submittedName>
</protein>
<name>A0ABX7PWZ8_9BACT</name>
<gene>
    <name evidence="4" type="ORF">EM20IM_03945</name>
</gene>
<evidence type="ECO:0000313" key="5">
    <source>
        <dbReference type="Proteomes" id="UP000663088"/>
    </source>
</evidence>
<dbReference type="Gene3D" id="3.40.1190.20">
    <property type="match status" value="1"/>
</dbReference>
<dbReference type="InterPro" id="IPR029056">
    <property type="entry name" value="Ribokinase-like"/>
</dbReference>
<dbReference type="InterPro" id="IPR002139">
    <property type="entry name" value="Ribo/fructo_kinase"/>
</dbReference>
<dbReference type="SUPFAM" id="SSF53613">
    <property type="entry name" value="Ribokinase-like"/>
    <property type="match status" value="1"/>
</dbReference>
<dbReference type="PANTHER" id="PTHR10584:SF157">
    <property type="entry name" value="SULFOFRUCTOSE KINASE"/>
    <property type="match status" value="1"/>
</dbReference>
<keyword evidence="2 4" id="KW-0418">Kinase</keyword>
<keyword evidence="1" id="KW-0808">Transferase</keyword>
<dbReference type="Proteomes" id="UP000663088">
    <property type="component" value="Chromosome"/>
</dbReference>
<feature type="domain" description="Carbohydrate kinase PfkB" evidence="3">
    <location>
        <begin position="8"/>
        <end position="287"/>
    </location>
</feature>
<organism evidence="4 5">
    <name type="scientific">Candidatus Methylacidiphilum infernorum</name>
    <dbReference type="NCBI Taxonomy" id="511746"/>
    <lineage>
        <taxon>Bacteria</taxon>
        <taxon>Pseudomonadati</taxon>
        <taxon>Verrucomicrobiota</taxon>
        <taxon>Methylacidiphilae</taxon>
        <taxon>Methylacidiphilales</taxon>
        <taxon>Methylacidiphilaceae</taxon>
        <taxon>Methylacidiphilum (ex Ratnadevi et al. 2023)</taxon>
    </lineage>
</organism>
<evidence type="ECO:0000256" key="1">
    <source>
        <dbReference type="ARBA" id="ARBA00022679"/>
    </source>
</evidence>
<reference evidence="4 5" key="1">
    <citation type="submission" date="2020-12" db="EMBL/GenBank/DDBJ databases">
        <authorList>
            <person name="Awala S.I."/>
            <person name="Gwak J.-H."/>
            <person name="Kim S.-J."/>
            <person name="Rhee S.-K."/>
        </authorList>
    </citation>
    <scope>NUCLEOTIDE SEQUENCE [LARGE SCALE GENOMIC DNA]</scope>
    <source>
        <strain evidence="4 5">IT5</strain>
    </source>
</reference>
<evidence type="ECO:0000313" key="4">
    <source>
        <dbReference type="EMBL" id="QSR87482.1"/>
    </source>
</evidence>
<dbReference type="PRINTS" id="PR00990">
    <property type="entry name" value="RIBOKINASE"/>
</dbReference>
<dbReference type="Pfam" id="PF00294">
    <property type="entry name" value="PfkB"/>
    <property type="match status" value="1"/>
</dbReference>
<dbReference type="EMBL" id="CP065956">
    <property type="protein sequence ID" value="QSR87482.1"/>
    <property type="molecule type" value="Genomic_DNA"/>
</dbReference>
<evidence type="ECO:0000256" key="2">
    <source>
        <dbReference type="ARBA" id="ARBA00022777"/>
    </source>
</evidence>
<dbReference type="GO" id="GO:0016301">
    <property type="term" value="F:kinase activity"/>
    <property type="evidence" value="ECO:0007669"/>
    <property type="project" value="UniProtKB-KW"/>
</dbReference>
<dbReference type="InterPro" id="IPR011611">
    <property type="entry name" value="PfkB_dom"/>
</dbReference>
<dbReference type="PANTHER" id="PTHR10584">
    <property type="entry name" value="SUGAR KINASE"/>
    <property type="match status" value="1"/>
</dbReference>